<keyword evidence="1" id="KW-0472">Membrane</keyword>
<reference evidence="2" key="1">
    <citation type="journal article" date="2014" name="Front. Microbiol.">
        <title>High frequency of phylogenetically diverse reductive dehalogenase-homologous genes in deep subseafloor sedimentary metagenomes.</title>
        <authorList>
            <person name="Kawai M."/>
            <person name="Futagami T."/>
            <person name="Toyoda A."/>
            <person name="Takaki Y."/>
            <person name="Nishi S."/>
            <person name="Hori S."/>
            <person name="Arai W."/>
            <person name="Tsubouchi T."/>
            <person name="Morono Y."/>
            <person name="Uchiyama I."/>
            <person name="Ito T."/>
            <person name="Fujiyama A."/>
            <person name="Inagaki F."/>
            <person name="Takami H."/>
        </authorList>
    </citation>
    <scope>NUCLEOTIDE SEQUENCE</scope>
    <source>
        <strain evidence="2">Expedition CK06-06</strain>
    </source>
</reference>
<evidence type="ECO:0000256" key="1">
    <source>
        <dbReference type="SAM" id="Phobius"/>
    </source>
</evidence>
<keyword evidence="1" id="KW-1133">Transmembrane helix</keyword>
<feature type="transmembrane region" description="Helical" evidence="1">
    <location>
        <begin position="31"/>
        <end position="49"/>
    </location>
</feature>
<protein>
    <recommendedName>
        <fullName evidence="3">Holin</fullName>
    </recommendedName>
</protein>
<name>X1NL86_9ZZZZ</name>
<accession>X1NL86</accession>
<dbReference type="AlphaFoldDB" id="X1NL86"/>
<evidence type="ECO:0008006" key="3">
    <source>
        <dbReference type="Google" id="ProtNLM"/>
    </source>
</evidence>
<evidence type="ECO:0000313" key="2">
    <source>
        <dbReference type="EMBL" id="GAI44782.1"/>
    </source>
</evidence>
<feature type="transmembrane region" description="Helical" evidence="1">
    <location>
        <begin position="7"/>
        <end position="25"/>
    </location>
</feature>
<organism evidence="2">
    <name type="scientific">marine sediment metagenome</name>
    <dbReference type="NCBI Taxonomy" id="412755"/>
    <lineage>
        <taxon>unclassified sequences</taxon>
        <taxon>metagenomes</taxon>
        <taxon>ecological metagenomes</taxon>
    </lineage>
</organism>
<comment type="caution">
    <text evidence="2">The sequence shown here is derived from an EMBL/GenBank/DDBJ whole genome shotgun (WGS) entry which is preliminary data.</text>
</comment>
<keyword evidence="1" id="KW-0812">Transmembrane</keyword>
<sequence>MVEIIKAASIPLAMVIVGLLTWAAIAAGIDGAVFMVGCTIVGGLGGYEVKNLLAKK</sequence>
<gene>
    <name evidence="2" type="ORF">S06H3_43230</name>
</gene>
<proteinExistence type="predicted"/>
<dbReference type="EMBL" id="BARV01026800">
    <property type="protein sequence ID" value="GAI44782.1"/>
    <property type="molecule type" value="Genomic_DNA"/>
</dbReference>